<organism evidence="1 2">
    <name type="scientific">Theileria orientalis strain Shintoku</name>
    <dbReference type="NCBI Taxonomy" id="869250"/>
    <lineage>
        <taxon>Eukaryota</taxon>
        <taxon>Sar</taxon>
        <taxon>Alveolata</taxon>
        <taxon>Apicomplexa</taxon>
        <taxon>Aconoidasida</taxon>
        <taxon>Piroplasmida</taxon>
        <taxon>Theileriidae</taxon>
        <taxon>Theileria</taxon>
    </lineage>
</organism>
<sequence length="231" mass="27081">MSSLNGIGILEWLPTINVFNISKNIFPLYINNLQLCYIKLKSNEKHPDCSKNSNFFGYTLNRLNLRIDSLTNYYINYSQYQSILKTNPTLKEYISSLTGEGNEAESTLNIPWQQYDDMRYIQNVNINHLEYIIKLIKSNQFWFAGANREGNLASYANNINVCEKNHDKWLLRILRKIQMSKELYINSDIIQMLKLPKCLEIAKTIIKDEKYKKLINDSLLLLQKSSQFMSN</sequence>
<name>J4C453_THEOR</name>
<evidence type="ECO:0000313" key="1">
    <source>
        <dbReference type="EMBL" id="BAM41586.1"/>
    </source>
</evidence>
<evidence type="ECO:0000313" key="2">
    <source>
        <dbReference type="Proteomes" id="UP000003786"/>
    </source>
</evidence>
<dbReference type="GeneID" id="20715993"/>
<reference evidence="1 2" key="1">
    <citation type="journal article" date="2012" name="MBio">
        <title>Comparative genome analysis of three eukaryotic parasites with differing abilities to transform leukocytes reveals key mediators of Theileria-induced leukocyte transformation.</title>
        <authorList>
            <person name="Hayashida K."/>
            <person name="Hara Y."/>
            <person name="Abe T."/>
            <person name="Yamasaki C."/>
            <person name="Toyoda A."/>
            <person name="Kosuge T."/>
            <person name="Suzuki Y."/>
            <person name="Sato Y."/>
            <person name="Kawashima S."/>
            <person name="Katayama T."/>
            <person name="Wakaguri H."/>
            <person name="Inoue N."/>
            <person name="Homma K."/>
            <person name="Tada-Umezaki M."/>
            <person name="Yagi Y."/>
            <person name="Fujii Y."/>
            <person name="Habara T."/>
            <person name="Kanehisa M."/>
            <person name="Watanabe H."/>
            <person name="Ito K."/>
            <person name="Gojobori T."/>
            <person name="Sugawara H."/>
            <person name="Imanishi T."/>
            <person name="Weir W."/>
            <person name="Gardner M."/>
            <person name="Pain A."/>
            <person name="Shiels B."/>
            <person name="Hattori M."/>
            <person name="Nene V."/>
            <person name="Sugimoto C."/>
        </authorList>
    </citation>
    <scope>NUCLEOTIDE SEQUENCE [LARGE SCALE GENOMIC DNA]</scope>
    <source>
        <strain evidence="1 2">Shintoku</strain>
    </source>
</reference>
<dbReference type="eggNOG" id="KOG1274">
    <property type="taxonomic scope" value="Eukaryota"/>
</dbReference>
<dbReference type="KEGG" id="tot:TOT_030000849"/>
<dbReference type="STRING" id="869250.J4C453"/>
<dbReference type="OrthoDB" id="361917at2759"/>
<dbReference type="Proteomes" id="UP000003786">
    <property type="component" value="Chromosome 3"/>
</dbReference>
<dbReference type="RefSeq" id="XP_009691887.1">
    <property type="nucleotide sequence ID" value="XM_009693592.1"/>
</dbReference>
<keyword evidence="2" id="KW-1185">Reference proteome</keyword>
<dbReference type="AlphaFoldDB" id="J4C453"/>
<dbReference type="EMBL" id="AP011948">
    <property type="protein sequence ID" value="BAM41586.1"/>
    <property type="molecule type" value="Genomic_DNA"/>
</dbReference>
<protein>
    <submittedName>
        <fullName evidence="1">Uncharacterized protein</fullName>
    </submittedName>
</protein>
<dbReference type="VEuPathDB" id="PiroplasmaDB:TOT_030000849"/>
<accession>J4C453</accession>
<gene>
    <name evidence="1" type="ORF">TOT_030000849</name>
</gene>
<dbReference type="OMA" id="NNINVCE"/>
<proteinExistence type="predicted"/>